<name>A0ACB9KUX1_BAUVA</name>
<gene>
    <name evidence="1" type="ORF">L6164_034191</name>
</gene>
<dbReference type="Proteomes" id="UP000828941">
    <property type="component" value="Chromosome 13"/>
</dbReference>
<accession>A0ACB9KUX1</accession>
<reference evidence="1 2" key="1">
    <citation type="journal article" date="2022" name="DNA Res.">
        <title>Chromosomal-level genome assembly of the orchid tree Bauhinia variegata (Leguminosae; Cercidoideae) supports the allotetraploid origin hypothesis of Bauhinia.</title>
        <authorList>
            <person name="Zhong Y."/>
            <person name="Chen Y."/>
            <person name="Zheng D."/>
            <person name="Pang J."/>
            <person name="Liu Y."/>
            <person name="Luo S."/>
            <person name="Meng S."/>
            <person name="Qian L."/>
            <person name="Wei D."/>
            <person name="Dai S."/>
            <person name="Zhou R."/>
        </authorList>
    </citation>
    <scope>NUCLEOTIDE SEQUENCE [LARGE SCALE GENOMIC DNA]</scope>
    <source>
        <strain evidence="1">BV-YZ2020</strain>
    </source>
</reference>
<evidence type="ECO:0000313" key="1">
    <source>
        <dbReference type="EMBL" id="KAI4300863.1"/>
    </source>
</evidence>
<keyword evidence="2" id="KW-1185">Reference proteome</keyword>
<protein>
    <submittedName>
        <fullName evidence="1">Uncharacterized protein</fullName>
    </submittedName>
</protein>
<proteinExistence type="predicted"/>
<dbReference type="EMBL" id="CM039438">
    <property type="protein sequence ID" value="KAI4300863.1"/>
    <property type="molecule type" value="Genomic_DNA"/>
</dbReference>
<organism evidence="1 2">
    <name type="scientific">Bauhinia variegata</name>
    <name type="common">Purple orchid tree</name>
    <name type="synonym">Phanera variegata</name>
    <dbReference type="NCBI Taxonomy" id="167791"/>
    <lineage>
        <taxon>Eukaryota</taxon>
        <taxon>Viridiplantae</taxon>
        <taxon>Streptophyta</taxon>
        <taxon>Embryophyta</taxon>
        <taxon>Tracheophyta</taxon>
        <taxon>Spermatophyta</taxon>
        <taxon>Magnoliopsida</taxon>
        <taxon>eudicotyledons</taxon>
        <taxon>Gunneridae</taxon>
        <taxon>Pentapetalae</taxon>
        <taxon>rosids</taxon>
        <taxon>fabids</taxon>
        <taxon>Fabales</taxon>
        <taxon>Fabaceae</taxon>
        <taxon>Cercidoideae</taxon>
        <taxon>Cercideae</taxon>
        <taxon>Bauhiniinae</taxon>
        <taxon>Bauhinia</taxon>
    </lineage>
</organism>
<evidence type="ECO:0000313" key="2">
    <source>
        <dbReference type="Proteomes" id="UP000828941"/>
    </source>
</evidence>
<sequence length="279" mass="32905">MWAAMWIREKYIQGVDNEQQQEGNGELTRSNRRQHRTFDDFVKGKYAEFKDKIVRVIEQCYSDEVIEEYKDNKYEALAWMLFVDGCSVLELMKEADVEKPEALKIKIDQLILMLQDLLLLENQIPFQLLKLFCPEQDELFKSMNKFVKLHHMVNRDLTYQPGTNSPQPTHLLDYLRKKILGDDQTTIDFAKLNECKTKWPRHRNIQELKAAGIKVQRQRVADIRHIQLSCCPFFCRKLDLPEVIVDDSTATTYMNLIAYEMCPDFKNDFEISSYVAFAD</sequence>
<comment type="caution">
    <text evidence="1">The sequence shown here is derived from an EMBL/GenBank/DDBJ whole genome shotgun (WGS) entry which is preliminary data.</text>
</comment>